<dbReference type="EMBL" id="QRGP01000001">
    <property type="protein sequence ID" value="RDV06443.1"/>
    <property type="molecule type" value="Genomic_DNA"/>
</dbReference>
<dbReference type="AlphaFoldDB" id="A0A371BGB2"/>
<name>A0A371BGB2_9SPHN</name>
<evidence type="ECO:0000313" key="1">
    <source>
        <dbReference type="EMBL" id="RDV06443.1"/>
    </source>
</evidence>
<reference evidence="2" key="1">
    <citation type="submission" date="2018-08" db="EMBL/GenBank/DDBJ databases">
        <authorList>
            <person name="Kim S.-J."/>
            <person name="Jung G.-Y."/>
        </authorList>
    </citation>
    <scope>NUCLEOTIDE SEQUENCE [LARGE SCALE GENOMIC DNA]</scope>
    <source>
        <strain evidence="2">GY_G</strain>
    </source>
</reference>
<comment type="caution">
    <text evidence="1">The sequence shown here is derived from an EMBL/GenBank/DDBJ whole genome shotgun (WGS) entry which is preliminary data.</text>
</comment>
<accession>A0A371BGB2</accession>
<gene>
    <name evidence="1" type="ORF">DXH95_03175</name>
</gene>
<organism evidence="1 2">
    <name type="scientific">Sphingorhabdus pulchriflava</name>
    <dbReference type="NCBI Taxonomy" id="2292257"/>
    <lineage>
        <taxon>Bacteria</taxon>
        <taxon>Pseudomonadati</taxon>
        <taxon>Pseudomonadota</taxon>
        <taxon>Alphaproteobacteria</taxon>
        <taxon>Sphingomonadales</taxon>
        <taxon>Sphingomonadaceae</taxon>
        <taxon>Sphingorhabdus</taxon>
    </lineage>
</organism>
<dbReference type="Proteomes" id="UP000263833">
    <property type="component" value="Unassembled WGS sequence"/>
</dbReference>
<sequence length="120" mass="12869">MALAAYVFHRGQRIALADRVEEGTIEPGYSMRARMKPVQAHIRNLMPGDSVAAASPAFTSTFVPAAGGQPASWVHALTAAESRQIAAGEYLFDSSLLLDNEVIWTSEPVRLILRESASAG</sequence>
<protein>
    <submittedName>
        <fullName evidence="1">Uncharacterized protein</fullName>
    </submittedName>
</protein>
<dbReference type="RefSeq" id="WP_115547996.1">
    <property type="nucleotide sequence ID" value="NZ_QRGP01000001.1"/>
</dbReference>
<evidence type="ECO:0000313" key="2">
    <source>
        <dbReference type="Proteomes" id="UP000263833"/>
    </source>
</evidence>
<keyword evidence="2" id="KW-1185">Reference proteome</keyword>
<proteinExistence type="predicted"/>